<evidence type="ECO:0000313" key="3">
    <source>
        <dbReference type="EMBL" id="HIQ78538.1"/>
    </source>
</evidence>
<reference evidence="3" key="1">
    <citation type="submission" date="2020-10" db="EMBL/GenBank/DDBJ databases">
        <authorList>
            <person name="Gilroy R."/>
        </authorList>
    </citation>
    <scope>NUCLEOTIDE SEQUENCE</scope>
    <source>
        <strain evidence="3">ChiBcolR7-354</strain>
    </source>
</reference>
<dbReference type="InterPro" id="IPR050300">
    <property type="entry name" value="GDXG_lipolytic_enzyme"/>
</dbReference>
<gene>
    <name evidence="3" type="ORF">IAB77_04700</name>
</gene>
<proteinExistence type="predicted"/>
<dbReference type="GO" id="GO:0016787">
    <property type="term" value="F:hydrolase activity"/>
    <property type="evidence" value="ECO:0007669"/>
    <property type="project" value="UniProtKB-KW"/>
</dbReference>
<dbReference type="PANTHER" id="PTHR48081">
    <property type="entry name" value="AB HYDROLASE SUPERFAMILY PROTEIN C4A8.06C"/>
    <property type="match status" value="1"/>
</dbReference>
<dbReference type="SUPFAM" id="SSF53474">
    <property type="entry name" value="alpha/beta-Hydrolases"/>
    <property type="match status" value="1"/>
</dbReference>
<reference evidence="3" key="2">
    <citation type="journal article" date="2021" name="PeerJ">
        <title>Extensive microbial diversity within the chicken gut microbiome revealed by metagenomics and culture.</title>
        <authorList>
            <person name="Gilroy R."/>
            <person name="Ravi A."/>
            <person name="Getino M."/>
            <person name="Pursley I."/>
            <person name="Horton D.L."/>
            <person name="Alikhan N.F."/>
            <person name="Baker D."/>
            <person name="Gharbi K."/>
            <person name="Hall N."/>
            <person name="Watson M."/>
            <person name="Adriaenssens E.M."/>
            <person name="Foster-Nyarko E."/>
            <person name="Jarju S."/>
            <person name="Secka A."/>
            <person name="Antonio M."/>
            <person name="Oren A."/>
            <person name="Chaudhuri R.R."/>
            <person name="La Ragione R."/>
            <person name="Hildebrand F."/>
            <person name="Pallen M.J."/>
        </authorList>
    </citation>
    <scope>NUCLEOTIDE SEQUENCE</scope>
    <source>
        <strain evidence="3">ChiBcolR7-354</strain>
    </source>
</reference>
<evidence type="ECO:0000313" key="4">
    <source>
        <dbReference type="Proteomes" id="UP000824262"/>
    </source>
</evidence>
<organism evidence="3 4">
    <name type="scientific">Candidatus Scatomorpha intestinavium</name>
    <dbReference type="NCBI Taxonomy" id="2840922"/>
    <lineage>
        <taxon>Bacteria</taxon>
        <taxon>Bacillati</taxon>
        <taxon>Bacillota</taxon>
        <taxon>Clostridia</taxon>
        <taxon>Eubacteriales</taxon>
        <taxon>Candidatus Scatomorpha</taxon>
    </lineage>
</organism>
<dbReference type="AlphaFoldDB" id="A0A9D0ZDN2"/>
<dbReference type="Pfam" id="PF07859">
    <property type="entry name" value="Abhydrolase_3"/>
    <property type="match status" value="1"/>
</dbReference>
<dbReference type="PANTHER" id="PTHR48081:SF8">
    <property type="entry name" value="ALPHA_BETA HYDROLASE FOLD-3 DOMAIN-CONTAINING PROTEIN-RELATED"/>
    <property type="match status" value="1"/>
</dbReference>
<evidence type="ECO:0000256" key="1">
    <source>
        <dbReference type="ARBA" id="ARBA00022801"/>
    </source>
</evidence>
<evidence type="ECO:0000259" key="2">
    <source>
        <dbReference type="Pfam" id="PF07859"/>
    </source>
</evidence>
<accession>A0A9D0ZDN2</accession>
<dbReference type="InterPro" id="IPR029058">
    <property type="entry name" value="AB_hydrolase_fold"/>
</dbReference>
<feature type="domain" description="Alpha/beta hydrolase fold-3" evidence="2">
    <location>
        <begin position="35"/>
        <end position="242"/>
    </location>
</feature>
<dbReference type="Gene3D" id="3.40.50.1820">
    <property type="entry name" value="alpha/beta hydrolase"/>
    <property type="match status" value="1"/>
</dbReference>
<keyword evidence="1 3" id="KW-0378">Hydrolase</keyword>
<dbReference type="Proteomes" id="UP000824262">
    <property type="component" value="Unassembled WGS sequence"/>
</dbReference>
<comment type="caution">
    <text evidence="3">The sequence shown here is derived from an EMBL/GenBank/DDBJ whole genome shotgun (WGS) entry which is preliminary data.</text>
</comment>
<dbReference type="EMBL" id="DVGA01000048">
    <property type="protein sequence ID" value="HIQ78538.1"/>
    <property type="molecule type" value="Genomic_DNA"/>
</dbReference>
<dbReference type="InterPro" id="IPR013094">
    <property type="entry name" value="AB_hydrolase_3"/>
</dbReference>
<protein>
    <submittedName>
        <fullName evidence="3">Alpha/beta hydrolase</fullName>
    </submittedName>
</protein>
<sequence length="281" mass="31642">MKTERYHIESRGRRISLLVLRPEENARAPETTAGLLWIHGGGFATGMAEMAYFSRASALVEKFGVTVCAPSYTLSWREPYPAAIEDCYNSLLWFRGHAYETGFNPGLLMAGGESAGGGLCAALCMLARDRGNDCIKYQFPLYPMLDDRDTPSSRDNHARVWNTRRNHAAWKLYLRGDYLAEGLSPYAAPARRTDYSGLPPCYTFVGDAEPFYCETLRYVESLRAAGVPADVDVYAGCWHAFDMLAPWKRESRAAAKRFEEMFALALESLREGRGERKMREN</sequence>
<name>A0A9D0ZDN2_9FIRM</name>